<dbReference type="InterPro" id="IPR003609">
    <property type="entry name" value="Pan_app"/>
</dbReference>
<keyword evidence="4" id="KW-0472">Membrane</keyword>
<keyword evidence="1" id="KW-0677">Repeat</keyword>
<feature type="compositionally biased region" description="Acidic residues" evidence="3">
    <location>
        <begin position="148"/>
        <end position="178"/>
    </location>
</feature>
<keyword evidence="2" id="KW-1015">Disulfide bond</keyword>
<feature type="region of interest" description="Disordered" evidence="3">
    <location>
        <begin position="413"/>
        <end position="436"/>
    </location>
</feature>
<dbReference type="Proteomes" id="UP000037460">
    <property type="component" value="Unassembled WGS sequence"/>
</dbReference>
<feature type="region of interest" description="Disordered" evidence="3">
    <location>
        <begin position="133"/>
        <end position="197"/>
    </location>
</feature>
<feature type="compositionally biased region" description="Polar residues" evidence="3">
    <location>
        <begin position="181"/>
        <end position="190"/>
    </location>
</feature>
<comment type="caution">
    <text evidence="6">The sequence shown here is derived from an EMBL/GenBank/DDBJ whole genome shotgun (WGS) entry which is preliminary data.</text>
</comment>
<keyword evidence="4" id="KW-1133">Transmembrane helix</keyword>
<feature type="domain" description="Apple" evidence="5">
    <location>
        <begin position="51"/>
        <end position="120"/>
    </location>
</feature>
<dbReference type="EMBL" id="JWZX01003342">
    <property type="protein sequence ID" value="KOO21699.1"/>
    <property type="molecule type" value="Genomic_DNA"/>
</dbReference>
<evidence type="ECO:0000256" key="1">
    <source>
        <dbReference type="ARBA" id="ARBA00022737"/>
    </source>
</evidence>
<name>A0A0M0J502_9EUKA</name>
<dbReference type="GO" id="GO:0006508">
    <property type="term" value="P:proteolysis"/>
    <property type="evidence" value="ECO:0007669"/>
    <property type="project" value="InterPro"/>
</dbReference>
<dbReference type="Pfam" id="PF14295">
    <property type="entry name" value="PAN_4"/>
    <property type="match status" value="2"/>
</dbReference>
<keyword evidence="7" id="KW-1185">Reference proteome</keyword>
<reference evidence="7" key="1">
    <citation type="journal article" date="2015" name="PLoS Genet.">
        <title>Genome Sequence and Transcriptome Analyses of Chrysochromulina tobin: Metabolic Tools for Enhanced Algal Fitness in the Prominent Order Prymnesiales (Haptophyceae).</title>
        <authorList>
            <person name="Hovde B.T."/>
            <person name="Deodato C.R."/>
            <person name="Hunsperger H.M."/>
            <person name="Ryken S.A."/>
            <person name="Yost W."/>
            <person name="Jha R.K."/>
            <person name="Patterson J."/>
            <person name="Monnat R.J. Jr."/>
            <person name="Barlow S.B."/>
            <person name="Starkenburg S.R."/>
            <person name="Cattolico R.A."/>
        </authorList>
    </citation>
    <scope>NUCLEOTIDE SEQUENCE</scope>
    <source>
        <strain evidence="7">CCMP291</strain>
    </source>
</reference>
<feature type="transmembrane region" description="Helical" evidence="4">
    <location>
        <begin position="23"/>
        <end position="42"/>
    </location>
</feature>
<keyword evidence="4" id="KW-0812">Transmembrane</keyword>
<dbReference type="AlphaFoldDB" id="A0A0M0J502"/>
<dbReference type="GO" id="GO:0005576">
    <property type="term" value="C:extracellular region"/>
    <property type="evidence" value="ECO:0007669"/>
    <property type="project" value="InterPro"/>
</dbReference>
<sequence length="436" mass="47544">MADLETAASKPLVAPGRLRRPQLFLIFGALSFVWLGALMWMMHGMHNGGEHLEEQMDFAGADIDSLYGVEDAVKCRIACEEHPRCLAFTYVKTDKACWLKGQGYSAKSNPNTISGSINETLKIARLSALNHSHDGRRAHGQRWRSSNEGEDVPEYEDDAQEEGDDSEGGLEGGLEDGSDYTGFTEQSSERSPVVLTDEDVERYNDSTTFLGDVRLLVDVSIPVDEEHRTWDADAGVDEGEREFSEDDLEMHSEPELDDLDDLALEDGAPGADGWLRGSREDDDADALEVVYDGASLAAPELDEDTAHIFDDTELVGGDVHQLSHTHTVLACRDACASYVAPPASPPCRAWTLAKEAGHCWLKSKDATRQSVSKAAGRISGVLPMNGTMLGAGLQMKLDNSSVVNDSSRLVLSRTPLTSPPEQRAKQIGARRAKRTV</sequence>
<gene>
    <name evidence="6" type="ORF">Ctob_001279</name>
</gene>
<dbReference type="SMART" id="SM00223">
    <property type="entry name" value="APPLE"/>
    <property type="match status" value="2"/>
</dbReference>
<evidence type="ECO:0000259" key="5">
    <source>
        <dbReference type="SMART" id="SM00223"/>
    </source>
</evidence>
<evidence type="ECO:0000256" key="3">
    <source>
        <dbReference type="SAM" id="MobiDB-lite"/>
    </source>
</evidence>
<accession>A0A0M0J502</accession>
<dbReference type="Gene3D" id="3.50.4.10">
    <property type="entry name" value="Hepatocyte Growth Factor"/>
    <property type="match status" value="2"/>
</dbReference>
<dbReference type="OrthoDB" id="10637547at2759"/>
<protein>
    <recommendedName>
        <fullName evidence="5">Apple domain-containing protein</fullName>
    </recommendedName>
</protein>
<evidence type="ECO:0000313" key="6">
    <source>
        <dbReference type="EMBL" id="KOO21699.1"/>
    </source>
</evidence>
<proteinExistence type="predicted"/>
<organism evidence="6 7">
    <name type="scientific">Chrysochromulina tobinii</name>
    <dbReference type="NCBI Taxonomy" id="1460289"/>
    <lineage>
        <taxon>Eukaryota</taxon>
        <taxon>Haptista</taxon>
        <taxon>Haptophyta</taxon>
        <taxon>Prymnesiophyceae</taxon>
        <taxon>Prymnesiales</taxon>
        <taxon>Chrysochromulinaceae</taxon>
        <taxon>Chrysochromulina</taxon>
    </lineage>
</organism>
<feature type="domain" description="Apple" evidence="5">
    <location>
        <begin position="307"/>
        <end position="384"/>
    </location>
</feature>
<evidence type="ECO:0000313" key="7">
    <source>
        <dbReference type="Proteomes" id="UP000037460"/>
    </source>
</evidence>
<evidence type="ECO:0000256" key="2">
    <source>
        <dbReference type="ARBA" id="ARBA00023157"/>
    </source>
</evidence>
<dbReference type="SUPFAM" id="SSF57414">
    <property type="entry name" value="Hairpin loop containing domain-like"/>
    <property type="match status" value="1"/>
</dbReference>
<dbReference type="CDD" id="cd01100">
    <property type="entry name" value="APPLE_Factor_XI_like"/>
    <property type="match status" value="1"/>
</dbReference>
<dbReference type="InterPro" id="IPR000177">
    <property type="entry name" value="Apple"/>
</dbReference>
<evidence type="ECO:0000256" key="4">
    <source>
        <dbReference type="SAM" id="Phobius"/>
    </source>
</evidence>